<name>A0A816DSE1_9BILA</name>
<dbReference type="Proteomes" id="UP000681722">
    <property type="component" value="Unassembled WGS sequence"/>
</dbReference>
<reference evidence="1" key="1">
    <citation type="submission" date="2021-02" db="EMBL/GenBank/DDBJ databases">
        <authorList>
            <person name="Nowell W R."/>
        </authorList>
    </citation>
    <scope>NUCLEOTIDE SEQUENCE</scope>
</reference>
<evidence type="ECO:0000313" key="1">
    <source>
        <dbReference type="EMBL" id="CAF1637656.1"/>
    </source>
</evidence>
<proteinExistence type="predicted"/>
<evidence type="ECO:0000313" key="2">
    <source>
        <dbReference type="EMBL" id="CAF4545526.1"/>
    </source>
</evidence>
<dbReference type="AlphaFoldDB" id="A0A816DSE1"/>
<feature type="non-terminal residue" evidence="1">
    <location>
        <position position="1"/>
    </location>
</feature>
<sequence>HGEDEHLNEEMEAQLPDDDYDETLDYELAETLLTLCGKDCTTCVRALVKAIVPGEELHLYNYEKFSEEIKKGLLSK</sequence>
<keyword evidence="3" id="KW-1185">Reference proteome</keyword>
<gene>
    <name evidence="1" type="ORF">GPM918_LOCUS44752</name>
    <name evidence="2" type="ORF">SRO942_LOCUS46771</name>
</gene>
<dbReference type="EMBL" id="CAJNOQ010046070">
    <property type="protein sequence ID" value="CAF1637656.1"/>
    <property type="molecule type" value="Genomic_DNA"/>
</dbReference>
<evidence type="ECO:0000313" key="3">
    <source>
        <dbReference type="Proteomes" id="UP000663829"/>
    </source>
</evidence>
<comment type="caution">
    <text evidence="1">The sequence shown here is derived from an EMBL/GenBank/DDBJ whole genome shotgun (WGS) entry which is preliminary data.</text>
</comment>
<dbReference type="Proteomes" id="UP000663829">
    <property type="component" value="Unassembled WGS sequence"/>
</dbReference>
<protein>
    <submittedName>
        <fullName evidence="1">Uncharacterized protein</fullName>
    </submittedName>
</protein>
<accession>A0A816DSE1</accession>
<organism evidence="1 3">
    <name type="scientific">Didymodactylos carnosus</name>
    <dbReference type="NCBI Taxonomy" id="1234261"/>
    <lineage>
        <taxon>Eukaryota</taxon>
        <taxon>Metazoa</taxon>
        <taxon>Spiralia</taxon>
        <taxon>Gnathifera</taxon>
        <taxon>Rotifera</taxon>
        <taxon>Eurotatoria</taxon>
        <taxon>Bdelloidea</taxon>
        <taxon>Philodinida</taxon>
        <taxon>Philodinidae</taxon>
        <taxon>Didymodactylos</taxon>
    </lineage>
</organism>
<dbReference type="EMBL" id="CAJOBC010114570">
    <property type="protein sequence ID" value="CAF4545526.1"/>
    <property type="molecule type" value="Genomic_DNA"/>
</dbReference>